<name>A0A165CHL1_9BASI</name>
<sequence length="454" mass="46884">MGGFGDTAWVGAAVGPAGTASRRAGTWGGRACRSPGRLSVACASAGRLPRLMPSTSTGQRCTAGDGAPTATLTCTPTPHGALEALIRGEGRLGPGRSSLPVLTAPPSASARPVPPTLHQHRRPAPVPSKVCVSRAYVRDAARGGRGYKRRRGRVLGKGVCPLERSCEAPFPAAYSASPSPPLPSPALYPPSACSSSPRTQRTCVSSSFPSPRTATASSCTTNATSTAQRSSTAARTPSSTACPSAPTSAGRSSWAAQCQAAARPVRPRRAGRRAGPGCPSGPRIWAYSQVRAFAGTARGRIADAGSRVNQRPKYARASCGPAAIATPSWVGAYTAHRISSAAQPNQTKPNPTQPSHPPSRHPAVFQHTKAYDAPLHAQRPPAIHASSPSTSHTPTLRPTTKPKPDIHVRLAAHRPSTSPPLAGYPCTSSSPSSSSLRPHQGFHCCTPIPRTSAC</sequence>
<feature type="region of interest" description="Disordered" evidence="1">
    <location>
        <begin position="90"/>
        <end position="125"/>
    </location>
</feature>
<keyword evidence="3" id="KW-1185">Reference proteome</keyword>
<dbReference type="InParanoid" id="A0A165CHL1"/>
<feature type="compositionally biased region" description="Polar residues" evidence="1">
    <location>
        <begin position="198"/>
        <end position="212"/>
    </location>
</feature>
<evidence type="ECO:0000256" key="1">
    <source>
        <dbReference type="SAM" id="MobiDB-lite"/>
    </source>
</evidence>
<reference evidence="2 3" key="1">
    <citation type="journal article" date="2016" name="Mol. Biol. Evol.">
        <title>Comparative Genomics of Early-Diverging Mushroom-Forming Fungi Provides Insights into the Origins of Lignocellulose Decay Capabilities.</title>
        <authorList>
            <person name="Nagy L.G."/>
            <person name="Riley R."/>
            <person name="Tritt A."/>
            <person name="Adam C."/>
            <person name="Daum C."/>
            <person name="Floudas D."/>
            <person name="Sun H."/>
            <person name="Yadav J.S."/>
            <person name="Pangilinan J."/>
            <person name="Larsson K.H."/>
            <person name="Matsuura K."/>
            <person name="Barry K."/>
            <person name="Labutti K."/>
            <person name="Kuo R."/>
            <person name="Ohm R.A."/>
            <person name="Bhattacharya S.S."/>
            <person name="Shirouzu T."/>
            <person name="Yoshinaga Y."/>
            <person name="Martin F.M."/>
            <person name="Grigoriev I.V."/>
            <person name="Hibbett D.S."/>
        </authorList>
    </citation>
    <scope>NUCLEOTIDE SEQUENCE [LARGE SCALE GENOMIC DNA]</scope>
    <source>
        <strain evidence="2 3">HHB12733</strain>
    </source>
</reference>
<protein>
    <submittedName>
        <fullName evidence="2">Uncharacterized protein</fullName>
    </submittedName>
</protein>
<dbReference type="AlphaFoldDB" id="A0A165CHL1"/>
<accession>A0A165CHL1</accession>
<dbReference type="Proteomes" id="UP000076842">
    <property type="component" value="Unassembled WGS sequence"/>
</dbReference>
<feature type="compositionally biased region" description="Low complexity" evidence="1">
    <location>
        <begin position="213"/>
        <end position="250"/>
    </location>
</feature>
<feature type="region of interest" description="Disordered" evidence="1">
    <location>
        <begin position="173"/>
        <end position="250"/>
    </location>
</feature>
<feature type="region of interest" description="Disordered" evidence="1">
    <location>
        <begin position="340"/>
        <end position="363"/>
    </location>
</feature>
<evidence type="ECO:0000313" key="2">
    <source>
        <dbReference type="EMBL" id="KZT50809.1"/>
    </source>
</evidence>
<dbReference type="EMBL" id="KV424143">
    <property type="protein sequence ID" value="KZT50809.1"/>
    <property type="molecule type" value="Genomic_DNA"/>
</dbReference>
<evidence type="ECO:0000313" key="3">
    <source>
        <dbReference type="Proteomes" id="UP000076842"/>
    </source>
</evidence>
<organism evidence="2 3">
    <name type="scientific">Calocera cornea HHB12733</name>
    <dbReference type="NCBI Taxonomy" id="1353952"/>
    <lineage>
        <taxon>Eukaryota</taxon>
        <taxon>Fungi</taxon>
        <taxon>Dikarya</taxon>
        <taxon>Basidiomycota</taxon>
        <taxon>Agaricomycotina</taxon>
        <taxon>Dacrymycetes</taxon>
        <taxon>Dacrymycetales</taxon>
        <taxon>Dacrymycetaceae</taxon>
        <taxon>Calocera</taxon>
    </lineage>
</organism>
<proteinExistence type="predicted"/>
<gene>
    <name evidence="2" type="ORF">CALCODRAFT_168569</name>
</gene>
<feature type="compositionally biased region" description="Low complexity" evidence="1">
    <location>
        <begin position="380"/>
        <end position="399"/>
    </location>
</feature>
<feature type="compositionally biased region" description="Pro residues" evidence="1">
    <location>
        <begin position="178"/>
        <end position="188"/>
    </location>
</feature>
<feature type="region of interest" description="Disordered" evidence="1">
    <location>
        <begin position="379"/>
        <end position="442"/>
    </location>
</feature>